<dbReference type="GO" id="GO:0005085">
    <property type="term" value="F:guanyl-nucleotide exchange factor activity"/>
    <property type="evidence" value="ECO:0007669"/>
    <property type="project" value="InterPro"/>
</dbReference>
<dbReference type="SUPFAM" id="SSF48371">
    <property type="entry name" value="ARM repeat"/>
    <property type="match status" value="2"/>
</dbReference>
<dbReference type="CTD" id="35609"/>
<dbReference type="Gene3D" id="1.25.10.10">
    <property type="entry name" value="Leucine-rich Repeat Variant"/>
    <property type="match status" value="2"/>
</dbReference>
<reference evidence="2" key="1">
    <citation type="submission" date="2025-08" db="UniProtKB">
        <authorList>
            <consortium name="RefSeq"/>
        </authorList>
    </citation>
    <scope>IDENTIFICATION</scope>
    <source>
        <strain evidence="2">USDA-PBARC FA_bdor</strain>
        <tissue evidence="2">Whole organism</tissue>
    </source>
</reference>
<dbReference type="InterPro" id="IPR016024">
    <property type="entry name" value="ARM-type_fold"/>
</dbReference>
<dbReference type="FunFam" id="1.25.10.10:FF:000369">
    <property type="entry name" value="Vimar"/>
    <property type="match status" value="1"/>
</dbReference>
<proteinExistence type="predicted"/>
<evidence type="ECO:0000313" key="2">
    <source>
        <dbReference type="RefSeq" id="XP_011305582.1"/>
    </source>
</evidence>
<dbReference type="InterPro" id="IPR011989">
    <property type="entry name" value="ARM-like"/>
</dbReference>
<name>A0A9R1T9T9_9HYME</name>
<dbReference type="InterPro" id="IPR040144">
    <property type="entry name" value="RAP1GDS1"/>
</dbReference>
<keyword evidence="1" id="KW-1185">Reference proteome</keyword>
<organism evidence="1 2">
    <name type="scientific">Fopius arisanus</name>
    <dbReference type="NCBI Taxonomy" id="64838"/>
    <lineage>
        <taxon>Eukaryota</taxon>
        <taxon>Metazoa</taxon>
        <taxon>Ecdysozoa</taxon>
        <taxon>Arthropoda</taxon>
        <taxon>Hexapoda</taxon>
        <taxon>Insecta</taxon>
        <taxon>Pterygota</taxon>
        <taxon>Neoptera</taxon>
        <taxon>Endopterygota</taxon>
        <taxon>Hymenoptera</taxon>
        <taxon>Apocrita</taxon>
        <taxon>Ichneumonoidea</taxon>
        <taxon>Braconidae</taxon>
        <taxon>Opiinae</taxon>
        <taxon>Fopius</taxon>
    </lineage>
</organism>
<dbReference type="GeneID" id="105268036"/>
<dbReference type="PANTHER" id="PTHR10957">
    <property type="entry name" value="RAP1 GTPASE-GDP DISSOCIATION STIMULATOR 1"/>
    <property type="match status" value="1"/>
</dbReference>
<dbReference type="AlphaFoldDB" id="A0A9R1T9T9"/>
<dbReference type="Proteomes" id="UP000694866">
    <property type="component" value="Unplaced"/>
</dbReference>
<protein>
    <submittedName>
        <fullName evidence="2">Rap1 GTPase-GDP dissociation stimulator 1-B isoform X2</fullName>
    </submittedName>
</protein>
<accession>A0A9R1T9T9</accession>
<dbReference type="OrthoDB" id="26149at2759"/>
<gene>
    <name evidence="2" type="primary">vimar</name>
</gene>
<dbReference type="RefSeq" id="XP_011305582.1">
    <property type="nucleotide sequence ID" value="XM_011307280.1"/>
</dbReference>
<evidence type="ECO:0000313" key="1">
    <source>
        <dbReference type="Proteomes" id="UP000694866"/>
    </source>
</evidence>
<sequence length="508" mass="56823">MMSTFSPRRQELWGIYATRTGKKLVQKNNGLPYILGVLRRGVRLEDNERAKLLRNVAAGFLLNYLDDQEPLQKKTLADDLVPIVCDVLEIDGRTGGEAAMHVLLTLEILNDSGIQFLDERLTKILVEILAGESSSEMSQMCLELLHGQAENENAKMLLAKAGVCELLLALLEKNVTRCVDEETRGVLKTACNLIVLIITGDESMNYLYGNSNGEVYKKLVSWLEDDCDEDLQVAAVLAMGNFARTDAHCELMVLQGVHKRLMELLKKNSSCDGDIRFQHALLSAVRNLVIPNNNKPVMLRDGLIDVVYPMLEIPTYPVVFKLLGTLRIVIDDQGEAATLLGRKEDLVKKVIEWCSTEDAPGVQGEANRLIAWLVTNSRDKEVVSLLIKNGAVEFLSKMIIAPHALMQNEALVSLTIMTAMALDECQPELIKFRIEDTIIKFYRESVANLQPPIVENAITFMNIMIKSEALKDHLKSSKLPEALEEFQTSEINMPDEKTKTKLFLNALN</sequence>